<accession>A0ABP8JWL3</accession>
<dbReference type="Proteomes" id="UP001500635">
    <property type="component" value="Unassembled WGS sequence"/>
</dbReference>
<dbReference type="EC" id="3.1.-.-" evidence="6"/>
<organism evidence="8 9">
    <name type="scientific">Tsukamurella soli</name>
    <dbReference type="NCBI Taxonomy" id="644556"/>
    <lineage>
        <taxon>Bacteria</taxon>
        <taxon>Bacillati</taxon>
        <taxon>Actinomycetota</taxon>
        <taxon>Actinomycetes</taxon>
        <taxon>Mycobacteriales</taxon>
        <taxon>Tsukamurellaceae</taxon>
        <taxon>Tsukamurella</taxon>
    </lineage>
</organism>
<protein>
    <recommendedName>
        <fullName evidence="6">Ribonuclease VapC</fullName>
        <shortName evidence="6">RNase VapC</shortName>
        <ecNumber evidence="6">3.1.-.-</ecNumber>
    </recommendedName>
    <alternativeName>
        <fullName evidence="6">Toxin VapC</fullName>
    </alternativeName>
</protein>
<evidence type="ECO:0000256" key="6">
    <source>
        <dbReference type="HAMAP-Rule" id="MF_00265"/>
    </source>
</evidence>
<dbReference type="InterPro" id="IPR029060">
    <property type="entry name" value="PIN-like_dom_sf"/>
</dbReference>
<comment type="function">
    <text evidence="6">Toxic component of a toxin-antitoxin (TA) system. An RNase.</text>
</comment>
<keyword evidence="5 6" id="KW-0460">Magnesium</keyword>
<keyword evidence="9" id="KW-1185">Reference proteome</keyword>
<dbReference type="InterPro" id="IPR022907">
    <property type="entry name" value="VapC_family"/>
</dbReference>
<dbReference type="NCBIfam" id="TIGR00028">
    <property type="entry name" value="Mtu_PIN_fam"/>
    <property type="match status" value="1"/>
</dbReference>
<evidence type="ECO:0000256" key="4">
    <source>
        <dbReference type="ARBA" id="ARBA00022801"/>
    </source>
</evidence>
<reference evidence="9" key="1">
    <citation type="journal article" date="2019" name="Int. J. Syst. Evol. Microbiol.">
        <title>The Global Catalogue of Microorganisms (GCM) 10K type strain sequencing project: providing services to taxonomists for standard genome sequencing and annotation.</title>
        <authorList>
            <consortium name="The Broad Institute Genomics Platform"/>
            <consortium name="The Broad Institute Genome Sequencing Center for Infectious Disease"/>
            <person name="Wu L."/>
            <person name="Ma J."/>
        </authorList>
    </citation>
    <scope>NUCLEOTIDE SEQUENCE [LARGE SCALE GENOMIC DNA]</scope>
    <source>
        <strain evidence="9">JCM 17688</strain>
    </source>
</reference>
<gene>
    <name evidence="6" type="primary">vapC</name>
    <name evidence="8" type="ORF">GCM10023147_32150</name>
</gene>
<keyword evidence="3 6" id="KW-0479">Metal-binding</keyword>
<evidence type="ECO:0000256" key="1">
    <source>
        <dbReference type="ARBA" id="ARBA00022649"/>
    </source>
</evidence>
<dbReference type="SUPFAM" id="SSF88723">
    <property type="entry name" value="PIN domain-like"/>
    <property type="match status" value="1"/>
</dbReference>
<evidence type="ECO:0000256" key="2">
    <source>
        <dbReference type="ARBA" id="ARBA00022722"/>
    </source>
</evidence>
<comment type="cofactor">
    <cofactor evidence="6">
        <name>Mg(2+)</name>
        <dbReference type="ChEBI" id="CHEBI:18420"/>
    </cofactor>
</comment>
<comment type="similarity">
    <text evidence="6">Belongs to the PINc/VapC protein family.</text>
</comment>
<feature type="binding site" evidence="6">
    <location>
        <position position="108"/>
    </location>
    <ligand>
        <name>Mg(2+)</name>
        <dbReference type="ChEBI" id="CHEBI:18420"/>
    </ligand>
</feature>
<name>A0ABP8JWL3_9ACTN</name>
<evidence type="ECO:0000259" key="7">
    <source>
        <dbReference type="Pfam" id="PF01850"/>
    </source>
</evidence>
<keyword evidence="6" id="KW-0800">Toxin</keyword>
<sequence>MIVPDVNLLLYAHIDAFPQHEHAVAWWRGVLNTGTPVGICDPVVFGFLRIATNPRVLETPLTIGSATDIVEGWFSRPTVSRLVGGPGHLRAVLELLAGVGTAGNLTTDAQIAALAIEHHAAVYSNDSDFVRFPAVKSVNPLS</sequence>
<keyword evidence="4 6" id="KW-0378">Hydrolase</keyword>
<keyword evidence="1 6" id="KW-1277">Toxin-antitoxin system</keyword>
<evidence type="ECO:0000256" key="3">
    <source>
        <dbReference type="ARBA" id="ARBA00022723"/>
    </source>
</evidence>
<dbReference type="EMBL" id="BAABFR010000053">
    <property type="protein sequence ID" value="GAA4397111.1"/>
    <property type="molecule type" value="Genomic_DNA"/>
</dbReference>
<dbReference type="RefSeq" id="WP_344997774.1">
    <property type="nucleotide sequence ID" value="NZ_BAABFR010000053.1"/>
</dbReference>
<evidence type="ECO:0000313" key="9">
    <source>
        <dbReference type="Proteomes" id="UP001500635"/>
    </source>
</evidence>
<dbReference type="InterPro" id="IPR002716">
    <property type="entry name" value="PIN_dom"/>
</dbReference>
<dbReference type="HAMAP" id="MF_00265">
    <property type="entry name" value="VapC_Nob1"/>
    <property type="match status" value="1"/>
</dbReference>
<dbReference type="Pfam" id="PF01850">
    <property type="entry name" value="PIN"/>
    <property type="match status" value="1"/>
</dbReference>
<dbReference type="InterPro" id="IPR006226">
    <property type="entry name" value="Mtu_PIN"/>
</dbReference>
<feature type="domain" description="PIN" evidence="7">
    <location>
        <begin position="2"/>
        <end position="133"/>
    </location>
</feature>
<dbReference type="Gene3D" id="3.40.50.1010">
    <property type="entry name" value="5'-nuclease"/>
    <property type="match status" value="1"/>
</dbReference>
<keyword evidence="2 6" id="KW-0540">Nuclease</keyword>
<evidence type="ECO:0000256" key="5">
    <source>
        <dbReference type="ARBA" id="ARBA00022842"/>
    </source>
</evidence>
<feature type="binding site" evidence="6">
    <location>
        <position position="5"/>
    </location>
    <ligand>
        <name>Mg(2+)</name>
        <dbReference type="ChEBI" id="CHEBI:18420"/>
    </ligand>
</feature>
<evidence type="ECO:0000313" key="8">
    <source>
        <dbReference type="EMBL" id="GAA4397111.1"/>
    </source>
</evidence>
<comment type="caution">
    <text evidence="8">The sequence shown here is derived from an EMBL/GenBank/DDBJ whole genome shotgun (WGS) entry which is preliminary data.</text>
</comment>
<proteinExistence type="inferred from homology"/>